<dbReference type="Gene3D" id="3.40.630.190">
    <property type="entry name" value="LCP protein"/>
    <property type="match status" value="1"/>
</dbReference>
<reference evidence="6" key="1">
    <citation type="submission" date="2016-02" db="EMBL/GenBank/DDBJ databases">
        <authorList>
            <person name="Holder M.E."/>
            <person name="Ajami N.J."/>
            <person name="Petrosino J.F."/>
        </authorList>
    </citation>
    <scope>NUCLEOTIDE SEQUENCE [LARGE SCALE GENOMIC DNA]</scope>
    <source>
        <strain evidence="6">CCUG 36733</strain>
    </source>
</reference>
<dbReference type="OrthoDB" id="9782542at2"/>
<dbReference type="STRING" id="111015.AXF14_01745"/>
<evidence type="ECO:0000256" key="2">
    <source>
        <dbReference type="SAM" id="MobiDB-lite"/>
    </source>
</evidence>
<keyword evidence="3" id="KW-0812">Transmembrane</keyword>
<keyword evidence="6" id="KW-1185">Reference proteome</keyword>
<accession>A0A0X8JCV4</accession>
<comment type="similarity">
    <text evidence="1">Belongs to the LytR/CpsA/Psr (LCP) family.</text>
</comment>
<dbReference type="InterPro" id="IPR050922">
    <property type="entry name" value="LytR/CpsA/Psr_CW_biosynth"/>
</dbReference>
<dbReference type="InterPro" id="IPR004474">
    <property type="entry name" value="LytR_CpsA_psr"/>
</dbReference>
<evidence type="ECO:0000256" key="1">
    <source>
        <dbReference type="ARBA" id="ARBA00006068"/>
    </source>
</evidence>
<dbReference type="PANTHER" id="PTHR33392">
    <property type="entry name" value="POLYISOPRENYL-TEICHOIC ACID--PEPTIDOGLYCAN TEICHOIC ACID TRANSFERASE TAGU"/>
    <property type="match status" value="1"/>
</dbReference>
<dbReference type="PANTHER" id="PTHR33392:SF6">
    <property type="entry name" value="POLYISOPRENYL-TEICHOIC ACID--PEPTIDOGLYCAN TEICHOIC ACID TRANSFERASE TAGU"/>
    <property type="match status" value="1"/>
</dbReference>
<protein>
    <submittedName>
        <fullName evidence="5">Transcriptional regulator</fullName>
    </submittedName>
</protein>
<feature type="compositionally biased region" description="Low complexity" evidence="2">
    <location>
        <begin position="371"/>
        <end position="405"/>
    </location>
</feature>
<keyword evidence="3" id="KW-0472">Membrane</keyword>
<feature type="domain" description="Cell envelope-related transcriptional attenuator" evidence="4">
    <location>
        <begin position="105"/>
        <end position="274"/>
    </location>
</feature>
<feature type="transmembrane region" description="Helical" evidence="3">
    <location>
        <begin position="24"/>
        <end position="44"/>
    </location>
</feature>
<evidence type="ECO:0000313" key="6">
    <source>
        <dbReference type="Proteomes" id="UP000065220"/>
    </source>
</evidence>
<dbReference type="Pfam" id="PF03816">
    <property type="entry name" value="LytR_cpsA_psr"/>
    <property type="match status" value="1"/>
</dbReference>
<gene>
    <name evidence="5" type="ORF">AXF14_01745</name>
</gene>
<evidence type="ECO:0000259" key="4">
    <source>
        <dbReference type="Pfam" id="PF03816"/>
    </source>
</evidence>
<evidence type="ECO:0000313" key="5">
    <source>
        <dbReference type="EMBL" id="AMD86558.1"/>
    </source>
</evidence>
<dbReference type="Proteomes" id="UP000065220">
    <property type="component" value="Chromosome"/>
</dbReference>
<dbReference type="KEGG" id="ard:AXF14_01745"/>
<evidence type="ECO:0000256" key="3">
    <source>
        <dbReference type="SAM" id="Phobius"/>
    </source>
</evidence>
<dbReference type="AlphaFoldDB" id="A0A0X8JCV4"/>
<dbReference type="NCBIfam" id="TIGR00350">
    <property type="entry name" value="lytR_cpsA_psr"/>
    <property type="match status" value="1"/>
</dbReference>
<proteinExistence type="inferred from homology"/>
<dbReference type="EMBL" id="CP014228">
    <property type="protein sequence ID" value="AMD86558.1"/>
    <property type="molecule type" value="Genomic_DNA"/>
</dbReference>
<keyword evidence="3" id="KW-1133">Transmembrane helix</keyword>
<name>A0A0X8JCV4_ACTRD</name>
<dbReference type="RefSeq" id="WP_067939680.1">
    <property type="nucleotide sequence ID" value="NZ_CP014228.1"/>
</dbReference>
<sequence length="415" mass="43471">MSSTVTPHARHSARDSRRNLGRRAGIAVLAVVLFLVSGACIALWDLQHQVNRVDVSSMLGTDRPTRAATADSYKGQAVNILVLGSDSRQGDNDVDGSAETETVARSDTAMVMHVSADRKRIDIVSIPRDTLVEVPDCTSSDGSTVSGSDSEMFNQAFANGAGTDDDENAIAAGAACTIKTVETLTGVYIDEYMVVDFDGLSNMIDALGGVKVYVTEDIDDADYTGLVLKKGCYLMDGATALKYARVRHGVGDGSDIQRITRQQNLMSAMLRTAKEKNLLTNADDLYSFAKSALASLTTSPGIGSLSTLAGLAQSIQDIGMDKVNFVTMPNEAPDWNPNRVVPTDEADEVWAALKVDKAVPAQTVSVAADGSTPSAQATPSASAEDAQTAEAAATTAAPAAASTTKATEDPAAQCH</sequence>
<feature type="region of interest" description="Disordered" evidence="2">
    <location>
        <begin position="367"/>
        <end position="415"/>
    </location>
</feature>
<organism evidence="5 6">
    <name type="scientific">Actinomyces radicidentis</name>
    <dbReference type="NCBI Taxonomy" id="111015"/>
    <lineage>
        <taxon>Bacteria</taxon>
        <taxon>Bacillati</taxon>
        <taxon>Actinomycetota</taxon>
        <taxon>Actinomycetes</taxon>
        <taxon>Actinomycetales</taxon>
        <taxon>Actinomycetaceae</taxon>
        <taxon>Actinomyces</taxon>
    </lineage>
</organism>